<dbReference type="PROSITE" id="PS50943">
    <property type="entry name" value="HTH_CROC1"/>
    <property type="match status" value="1"/>
</dbReference>
<protein>
    <submittedName>
        <fullName evidence="2">Helix-turn-helix transcriptional regulator</fullName>
    </submittedName>
</protein>
<organism evidence="2 3">
    <name type="scientific">Phytohabitans kaempferiae</name>
    <dbReference type="NCBI Taxonomy" id="1620943"/>
    <lineage>
        <taxon>Bacteria</taxon>
        <taxon>Bacillati</taxon>
        <taxon>Actinomycetota</taxon>
        <taxon>Actinomycetes</taxon>
        <taxon>Micromonosporales</taxon>
        <taxon>Micromonosporaceae</taxon>
    </lineage>
</organism>
<gene>
    <name evidence="2" type="ORF">ACFFIA_15205</name>
</gene>
<accession>A0ABV6M396</accession>
<dbReference type="Proteomes" id="UP001589867">
    <property type="component" value="Unassembled WGS sequence"/>
</dbReference>
<name>A0ABV6M396_9ACTN</name>
<dbReference type="Pfam" id="PF13560">
    <property type="entry name" value="HTH_31"/>
    <property type="match status" value="1"/>
</dbReference>
<proteinExistence type="predicted"/>
<keyword evidence="3" id="KW-1185">Reference proteome</keyword>
<evidence type="ECO:0000313" key="3">
    <source>
        <dbReference type="Proteomes" id="UP001589867"/>
    </source>
</evidence>
<dbReference type="SUPFAM" id="SSF47413">
    <property type="entry name" value="lambda repressor-like DNA-binding domains"/>
    <property type="match status" value="1"/>
</dbReference>
<reference evidence="2 3" key="1">
    <citation type="submission" date="2024-09" db="EMBL/GenBank/DDBJ databases">
        <authorList>
            <person name="Sun Q."/>
            <person name="Mori K."/>
        </authorList>
    </citation>
    <scope>NUCLEOTIDE SEQUENCE [LARGE SCALE GENOMIC DNA]</scope>
    <source>
        <strain evidence="2 3">TBRC 3947</strain>
    </source>
</reference>
<dbReference type="SMART" id="SM00530">
    <property type="entry name" value="HTH_XRE"/>
    <property type="match status" value="1"/>
</dbReference>
<dbReference type="Gene3D" id="1.10.260.40">
    <property type="entry name" value="lambda repressor-like DNA-binding domains"/>
    <property type="match status" value="1"/>
</dbReference>
<sequence length="282" mass="31309">MGGRLRALREDRGLTLRYVSKYLGGDYNHVREVEHGLRRSHQGEVVELLDLYGVYEQGEREFLVGLARDAFRLPLWEGDFDAPALEVSLLDSLWLESVAERIRCYSAVIVPDLLQTSGYAEAVVQREYGSQVSEQELAWRARAYSRRQREVFDRRPPVGVQAVVAEAALHRPVGAAEEARRAQLDRLATGREGGAVQVRVLPTAASYAPGMDGSFTVFDLPRADVPTVACSPHAGGVAIHDGVAGRWYADAFDRLWEAALSAADSTRLIMDLMQELSTHSMR</sequence>
<dbReference type="InterPro" id="IPR010982">
    <property type="entry name" value="Lambda_DNA-bd_dom_sf"/>
</dbReference>
<dbReference type="EMBL" id="JBHLUH010000023">
    <property type="protein sequence ID" value="MFC0529007.1"/>
    <property type="molecule type" value="Genomic_DNA"/>
</dbReference>
<comment type="caution">
    <text evidence="2">The sequence shown here is derived from an EMBL/GenBank/DDBJ whole genome shotgun (WGS) entry which is preliminary data.</text>
</comment>
<evidence type="ECO:0000313" key="2">
    <source>
        <dbReference type="EMBL" id="MFC0529007.1"/>
    </source>
</evidence>
<dbReference type="InterPro" id="IPR001387">
    <property type="entry name" value="Cro/C1-type_HTH"/>
</dbReference>
<dbReference type="InterPro" id="IPR043917">
    <property type="entry name" value="DUF5753"/>
</dbReference>
<dbReference type="CDD" id="cd00093">
    <property type="entry name" value="HTH_XRE"/>
    <property type="match status" value="1"/>
</dbReference>
<feature type="domain" description="HTH cro/C1-type" evidence="1">
    <location>
        <begin position="5"/>
        <end position="60"/>
    </location>
</feature>
<dbReference type="Pfam" id="PF19054">
    <property type="entry name" value="DUF5753"/>
    <property type="match status" value="1"/>
</dbReference>
<dbReference type="RefSeq" id="WP_377251561.1">
    <property type="nucleotide sequence ID" value="NZ_JBHLUH010000023.1"/>
</dbReference>
<evidence type="ECO:0000259" key="1">
    <source>
        <dbReference type="PROSITE" id="PS50943"/>
    </source>
</evidence>